<evidence type="ECO:0000313" key="1">
    <source>
        <dbReference type="EMBL" id="KAL2811528.1"/>
    </source>
</evidence>
<name>A0ABR4H9V0_9EURO</name>
<reference evidence="1 2" key="1">
    <citation type="submission" date="2024-07" db="EMBL/GenBank/DDBJ databases">
        <title>Section-level genome sequencing and comparative genomics of Aspergillus sections Usti and Cavernicolus.</title>
        <authorList>
            <consortium name="Lawrence Berkeley National Laboratory"/>
            <person name="Nybo J.L."/>
            <person name="Vesth T.C."/>
            <person name="Theobald S."/>
            <person name="Frisvad J.C."/>
            <person name="Larsen T.O."/>
            <person name="Kjaerboelling I."/>
            <person name="Rothschild-Mancinelli K."/>
            <person name="Lyhne E.K."/>
            <person name="Kogle M.E."/>
            <person name="Barry K."/>
            <person name="Clum A."/>
            <person name="Na H."/>
            <person name="Ledsgaard L."/>
            <person name="Lin J."/>
            <person name="Lipzen A."/>
            <person name="Kuo A."/>
            <person name="Riley R."/>
            <person name="Mondo S."/>
            <person name="Labutti K."/>
            <person name="Haridas S."/>
            <person name="Pangalinan J."/>
            <person name="Salamov A.A."/>
            <person name="Simmons B.A."/>
            <person name="Magnuson J.K."/>
            <person name="Chen J."/>
            <person name="Drula E."/>
            <person name="Henrissat B."/>
            <person name="Wiebenga A."/>
            <person name="Lubbers R.J."/>
            <person name="Gomes A.C."/>
            <person name="Makela M.R."/>
            <person name="Stajich J."/>
            <person name="Grigoriev I.V."/>
            <person name="Mortensen U.H."/>
            <person name="De Vries R.P."/>
            <person name="Baker S.E."/>
            <person name="Andersen M.R."/>
        </authorList>
    </citation>
    <scope>NUCLEOTIDE SEQUENCE [LARGE SCALE GENOMIC DNA]</scope>
    <source>
        <strain evidence="1 2">CBS 588.65</strain>
    </source>
</reference>
<comment type="caution">
    <text evidence="1">The sequence shown here is derived from an EMBL/GenBank/DDBJ whole genome shotgun (WGS) entry which is preliminary data.</text>
</comment>
<proteinExistence type="predicted"/>
<evidence type="ECO:0000313" key="2">
    <source>
        <dbReference type="Proteomes" id="UP001610334"/>
    </source>
</evidence>
<keyword evidence="2" id="KW-1185">Reference proteome</keyword>
<organism evidence="1 2">
    <name type="scientific">Aspergillus granulosus</name>
    <dbReference type="NCBI Taxonomy" id="176169"/>
    <lineage>
        <taxon>Eukaryota</taxon>
        <taxon>Fungi</taxon>
        <taxon>Dikarya</taxon>
        <taxon>Ascomycota</taxon>
        <taxon>Pezizomycotina</taxon>
        <taxon>Eurotiomycetes</taxon>
        <taxon>Eurotiomycetidae</taxon>
        <taxon>Eurotiales</taxon>
        <taxon>Aspergillaceae</taxon>
        <taxon>Aspergillus</taxon>
        <taxon>Aspergillus subgen. Nidulantes</taxon>
    </lineage>
</organism>
<sequence>MDRDHLVYRPALVLGLAVPGLAVPGLTEVTGRAVLGRAAVDGRAVGGRAVRGRAVGGRVDNGTSSAALELPHPILRLSRVSSIATRVQLVSIGLF</sequence>
<gene>
    <name evidence="1" type="ORF">BJX63DRAFT_275950</name>
</gene>
<protein>
    <recommendedName>
        <fullName evidence="3">Secreted protein</fullName>
    </recommendedName>
</protein>
<accession>A0ABR4H9V0</accession>
<evidence type="ECO:0008006" key="3">
    <source>
        <dbReference type="Google" id="ProtNLM"/>
    </source>
</evidence>
<dbReference type="EMBL" id="JBFXLT010000057">
    <property type="protein sequence ID" value="KAL2811528.1"/>
    <property type="molecule type" value="Genomic_DNA"/>
</dbReference>
<dbReference type="Proteomes" id="UP001610334">
    <property type="component" value="Unassembled WGS sequence"/>
</dbReference>